<keyword evidence="1" id="KW-0472">Membrane</keyword>
<sequence>MDIHGYVLVYSVTSMKSFEVVQVLHDKLLDMVGKIQVPTVLVGNKKDLHMERRPSRCSRGLFWRWRRLMGMSPQRRRSAQ</sequence>
<dbReference type="AlphaFoldDB" id="A0AAD7VXV9"/>
<dbReference type="Proteomes" id="UP001221898">
    <property type="component" value="Unassembled WGS sequence"/>
</dbReference>
<dbReference type="EMBL" id="JAINUG010001617">
    <property type="protein sequence ID" value="KAJ8355122.1"/>
    <property type="molecule type" value="Genomic_DNA"/>
</dbReference>
<protein>
    <recommendedName>
        <fullName evidence="6">Small monomeric GTPase</fullName>
    </recommendedName>
</protein>
<dbReference type="PROSITE" id="PS51421">
    <property type="entry name" value="RAS"/>
    <property type="match status" value="1"/>
</dbReference>
<keyword evidence="2" id="KW-0547">Nucleotide-binding</keyword>
<dbReference type="Gene3D" id="3.40.50.300">
    <property type="entry name" value="P-loop containing nucleotide triphosphate hydrolases"/>
    <property type="match status" value="1"/>
</dbReference>
<comment type="caution">
    <text evidence="4">The sequence shown here is derived from an EMBL/GenBank/DDBJ whole genome shotgun (WGS) entry which is preliminary data.</text>
</comment>
<evidence type="ECO:0000313" key="4">
    <source>
        <dbReference type="EMBL" id="KAJ8355122.1"/>
    </source>
</evidence>
<evidence type="ECO:0000256" key="1">
    <source>
        <dbReference type="ARBA" id="ARBA00022475"/>
    </source>
</evidence>
<dbReference type="SUPFAM" id="SSF52540">
    <property type="entry name" value="P-loop containing nucleoside triphosphate hydrolases"/>
    <property type="match status" value="1"/>
</dbReference>
<dbReference type="Pfam" id="PF00071">
    <property type="entry name" value="Ras"/>
    <property type="match status" value="1"/>
</dbReference>
<evidence type="ECO:0000256" key="2">
    <source>
        <dbReference type="ARBA" id="ARBA00022741"/>
    </source>
</evidence>
<name>A0AAD7VXV9_9TELE</name>
<dbReference type="GO" id="GO:0016020">
    <property type="term" value="C:membrane"/>
    <property type="evidence" value="ECO:0007669"/>
    <property type="project" value="InterPro"/>
</dbReference>
<dbReference type="InterPro" id="IPR020849">
    <property type="entry name" value="Small_GTPase_Ras-type"/>
</dbReference>
<dbReference type="GO" id="GO:0005525">
    <property type="term" value="F:GTP binding"/>
    <property type="evidence" value="ECO:0007669"/>
    <property type="project" value="UniProtKB-KW"/>
</dbReference>
<gene>
    <name evidence="4" type="ORF">AAFF_G00096420</name>
</gene>
<evidence type="ECO:0000313" key="5">
    <source>
        <dbReference type="Proteomes" id="UP001221898"/>
    </source>
</evidence>
<dbReference type="InterPro" id="IPR027417">
    <property type="entry name" value="P-loop_NTPase"/>
</dbReference>
<dbReference type="InterPro" id="IPR001806">
    <property type="entry name" value="Small_GTPase"/>
</dbReference>
<keyword evidence="5" id="KW-1185">Reference proteome</keyword>
<dbReference type="GO" id="GO:0003924">
    <property type="term" value="F:GTPase activity"/>
    <property type="evidence" value="ECO:0007669"/>
    <property type="project" value="InterPro"/>
</dbReference>
<evidence type="ECO:0000256" key="3">
    <source>
        <dbReference type="ARBA" id="ARBA00023134"/>
    </source>
</evidence>
<organism evidence="4 5">
    <name type="scientific">Aldrovandia affinis</name>
    <dbReference type="NCBI Taxonomy" id="143900"/>
    <lineage>
        <taxon>Eukaryota</taxon>
        <taxon>Metazoa</taxon>
        <taxon>Chordata</taxon>
        <taxon>Craniata</taxon>
        <taxon>Vertebrata</taxon>
        <taxon>Euteleostomi</taxon>
        <taxon>Actinopterygii</taxon>
        <taxon>Neopterygii</taxon>
        <taxon>Teleostei</taxon>
        <taxon>Notacanthiformes</taxon>
        <taxon>Halosauridae</taxon>
        <taxon>Aldrovandia</taxon>
    </lineage>
</organism>
<keyword evidence="1" id="KW-1003">Cell membrane</keyword>
<dbReference type="PANTHER" id="PTHR24070">
    <property type="entry name" value="RAS, DI-RAS, AND RHEB FAMILY MEMBERS OF SMALL GTPASE SUPERFAMILY"/>
    <property type="match status" value="1"/>
</dbReference>
<keyword evidence="3" id="KW-0342">GTP-binding</keyword>
<proteinExistence type="predicted"/>
<evidence type="ECO:0008006" key="6">
    <source>
        <dbReference type="Google" id="ProtNLM"/>
    </source>
</evidence>
<accession>A0AAD7VXV9</accession>
<dbReference type="GO" id="GO:0007165">
    <property type="term" value="P:signal transduction"/>
    <property type="evidence" value="ECO:0007669"/>
    <property type="project" value="InterPro"/>
</dbReference>
<reference evidence="4" key="1">
    <citation type="journal article" date="2023" name="Science">
        <title>Genome structures resolve the early diversification of teleost fishes.</title>
        <authorList>
            <person name="Parey E."/>
            <person name="Louis A."/>
            <person name="Montfort J."/>
            <person name="Bouchez O."/>
            <person name="Roques C."/>
            <person name="Iampietro C."/>
            <person name="Lluch J."/>
            <person name="Castinel A."/>
            <person name="Donnadieu C."/>
            <person name="Desvignes T."/>
            <person name="Floi Bucao C."/>
            <person name="Jouanno E."/>
            <person name="Wen M."/>
            <person name="Mejri S."/>
            <person name="Dirks R."/>
            <person name="Jansen H."/>
            <person name="Henkel C."/>
            <person name="Chen W.J."/>
            <person name="Zahm M."/>
            <person name="Cabau C."/>
            <person name="Klopp C."/>
            <person name="Thompson A.W."/>
            <person name="Robinson-Rechavi M."/>
            <person name="Braasch I."/>
            <person name="Lecointre G."/>
            <person name="Bobe J."/>
            <person name="Postlethwait J.H."/>
            <person name="Berthelot C."/>
            <person name="Roest Crollius H."/>
            <person name="Guiguen Y."/>
        </authorList>
    </citation>
    <scope>NUCLEOTIDE SEQUENCE</scope>
    <source>
        <strain evidence="4">NC1722</strain>
    </source>
</reference>